<keyword evidence="2" id="KW-1185">Reference proteome</keyword>
<sequence length="674" mass="78742">MKNCVYNFLNNYYDIMNNVKNKIEYYYCLPTIFLKIISVSCCENAYNNDIEPTYNLKKKKKNLISGNKNFHKLAGYEHFSFEVVLYYIKQTVTFLVYFLIHFYLFFYNTFYYMTSNIITKSFLEISNEKYYYSTSIPNNLFNSFVTIYKMYEKNNSLDFKFKVDHMAFLGSGFIYDKQGYILTAAHNITNSADTFVIKNNDDFYFATVSGLHKDSDICVMKINSEEQFSHISLDSRREDLKQGEPVIAYGQIQNFDKETYSIGVVNQPKQTFSKFENFNENKKACLYPFIQISNPINKGMSGSPLIDRHGNLVGMIQKKIDNYGLALPSHILKNIALCLQHRGTYEEPFLGIILKGEELSTKNNQNNKTELKIYDVLANSPAHTSGLKKEDILLKINNLNINHICQIHEILNSTCDGLNYNFLIFCFYYFSFLNNVEVMLKAKYINKKEDLEYKPFKNISFNKLKTNLKKFLVVNKKFNISDIKHVSFLGKFHNYEKIENYGVNEICILGRSNVGKSTFLRNFIKYLINVNEHHNIRVSKNSGCTRSINLYSFENAKKKRLFILTDMPGVGYAAGIGKEKMNYLRKNLDDYIYLRNQICLFFVLIDMTVDIQKNDVALVDAIRDKFNSNPDDRLNAIKNFYKLDKIPISISKFSNHNYINIFKEIQYYCNLDAP</sequence>
<dbReference type="EMBL" id="CM043782">
    <property type="protein sequence ID" value="KAI4834824.1"/>
    <property type="molecule type" value="Genomic_DNA"/>
</dbReference>
<protein>
    <submittedName>
        <fullName evidence="1">GTP-binding protein YihA3</fullName>
    </submittedName>
</protein>
<accession>A0ACB9Y2D0</accession>
<dbReference type="Proteomes" id="UP001056978">
    <property type="component" value="Chromosome 14"/>
</dbReference>
<evidence type="ECO:0000313" key="2">
    <source>
        <dbReference type="Proteomes" id="UP001056978"/>
    </source>
</evidence>
<proteinExistence type="predicted"/>
<gene>
    <name evidence="1" type="ORF">MKS88_005503</name>
</gene>
<reference evidence="1" key="1">
    <citation type="submission" date="2022-06" db="EMBL/GenBank/DDBJ databases">
        <title>The First Complete Genome of the Simian Malaria Parasite Plasmodium brasilianum.</title>
        <authorList>
            <person name="Bajic M."/>
            <person name="Ravishankar S."/>
        </authorList>
    </citation>
    <scope>NUCLEOTIDE SEQUENCE</scope>
    <source>
        <strain evidence="1">Bolivian I</strain>
    </source>
</reference>
<evidence type="ECO:0000313" key="1">
    <source>
        <dbReference type="EMBL" id="KAI4834824.1"/>
    </source>
</evidence>
<comment type="caution">
    <text evidence="1">The sequence shown here is derived from an EMBL/GenBank/DDBJ whole genome shotgun (WGS) entry which is preliminary data.</text>
</comment>
<organism evidence="1 2">
    <name type="scientific">Plasmodium brasilianum</name>
    <dbReference type="NCBI Taxonomy" id="5824"/>
    <lineage>
        <taxon>Eukaryota</taxon>
        <taxon>Sar</taxon>
        <taxon>Alveolata</taxon>
        <taxon>Apicomplexa</taxon>
        <taxon>Aconoidasida</taxon>
        <taxon>Haemosporida</taxon>
        <taxon>Plasmodiidae</taxon>
        <taxon>Plasmodium</taxon>
        <taxon>Plasmodium (Plasmodium)</taxon>
    </lineage>
</organism>
<name>A0ACB9Y2D0_PLABR</name>